<keyword evidence="2 4" id="KW-0418">Kinase</keyword>
<dbReference type="PANTHER" id="PTHR10584">
    <property type="entry name" value="SUGAR KINASE"/>
    <property type="match status" value="1"/>
</dbReference>
<feature type="non-terminal residue" evidence="4">
    <location>
        <position position="1"/>
    </location>
</feature>
<reference evidence="4 5" key="1">
    <citation type="submission" date="2024-09" db="EMBL/GenBank/DDBJ databases">
        <title>Laminarin stimulates single cell rates of sulfate reduction while oxygen inhibits transcriptomic activity in coastal marine sediment.</title>
        <authorList>
            <person name="Lindsay M."/>
            <person name="Orcutt B."/>
            <person name="Emerson D."/>
            <person name="Stepanauskas R."/>
            <person name="D'Angelo T."/>
        </authorList>
    </citation>
    <scope>NUCLEOTIDE SEQUENCE [LARGE SCALE GENOMIC DNA]</scope>
    <source>
        <strain evidence="4">SAG AM-311-K15</strain>
    </source>
</reference>
<dbReference type="PANTHER" id="PTHR10584:SF166">
    <property type="entry name" value="RIBOKINASE"/>
    <property type="match status" value="1"/>
</dbReference>
<evidence type="ECO:0000313" key="5">
    <source>
        <dbReference type="Proteomes" id="UP001594351"/>
    </source>
</evidence>
<dbReference type="InterPro" id="IPR029056">
    <property type="entry name" value="Ribokinase-like"/>
</dbReference>
<protein>
    <submittedName>
        <fullName evidence="4">PfkB family carbohydrate kinase</fullName>
    </submittedName>
</protein>
<accession>A0ABV6YU23</accession>
<sequence length="226" mass="24553">LVAGAGNVVQLQYPIMGERIEKLISVVPPLDPTPLIADLPDLAGLIAVINSGFDITLPDWRRLVDTAQCPIWFDIHSLVLSRKLNCSRKYLPLPEWEDWARGVTYLQANEQELASLSGDPRKNPTTKDFEQVGQAAFSLGIKALFITCGSRGIIVITPRKMEIIPLNQKQKVVDTTGCGDVFCGATVVKLGEGSDPFAAAQAGQYYAAQAVGISGIIETYQLIRSL</sequence>
<feature type="domain" description="Carbohydrate kinase PfkB" evidence="3">
    <location>
        <begin position="93"/>
        <end position="217"/>
    </location>
</feature>
<dbReference type="SUPFAM" id="SSF53613">
    <property type="entry name" value="Ribokinase-like"/>
    <property type="match status" value="1"/>
</dbReference>
<comment type="caution">
    <text evidence="4">The sequence shown here is derived from an EMBL/GenBank/DDBJ whole genome shotgun (WGS) entry which is preliminary data.</text>
</comment>
<evidence type="ECO:0000256" key="2">
    <source>
        <dbReference type="ARBA" id="ARBA00022777"/>
    </source>
</evidence>
<dbReference type="EMBL" id="JBHPBY010000053">
    <property type="protein sequence ID" value="MFC1849678.1"/>
    <property type="molecule type" value="Genomic_DNA"/>
</dbReference>
<dbReference type="Gene3D" id="3.40.1190.20">
    <property type="match status" value="1"/>
</dbReference>
<evidence type="ECO:0000259" key="3">
    <source>
        <dbReference type="Pfam" id="PF00294"/>
    </source>
</evidence>
<evidence type="ECO:0000256" key="1">
    <source>
        <dbReference type="ARBA" id="ARBA00022679"/>
    </source>
</evidence>
<organism evidence="4 5">
    <name type="scientific">candidate division CSSED10-310 bacterium</name>
    <dbReference type="NCBI Taxonomy" id="2855610"/>
    <lineage>
        <taxon>Bacteria</taxon>
        <taxon>Bacteria division CSSED10-310</taxon>
    </lineage>
</organism>
<dbReference type="GO" id="GO:0016301">
    <property type="term" value="F:kinase activity"/>
    <property type="evidence" value="ECO:0007669"/>
    <property type="project" value="UniProtKB-KW"/>
</dbReference>
<proteinExistence type="predicted"/>
<dbReference type="Pfam" id="PF00294">
    <property type="entry name" value="PfkB"/>
    <property type="match status" value="1"/>
</dbReference>
<evidence type="ECO:0000313" key="4">
    <source>
        <dbReference type="EMBL" id="MFC1849678.1"/>
    </source>
</evidence>
<name>A0ABV6YU23_UNCC1</name>
<dbReference type="Proteomes" id="UP001594351">
    <property type="component" value="Unassembled WGS sequence"/>
</dbReference>
<gene>
    <name evidence="4" type="ORF">ACFL27_05655</name>
</gene>
<keyword evidence="5" id="KW-1185">Reference proteome</keyword>
<dbReference type="InterPro" id="IPR011611">
    <property type="entry name" value="PfkB_dom"/>
</dbReference>
<keyword evidence="1" id="KW-0808">Transferase</keyword>